<dbReference type="AlphaFoldDB" id="A0A5J4SF43"/>
<sequence>MINTGMNMDKPNSQIQLPVIPTQKPTHKGGQKQRLKKAERKLQQLQASQQLQQQESNDLNNMNVDIPDIQGTVGQLTGLQPSSGAQSPDLNAGLRLKEAGSISANNRERTDPQINEG</sequence>
<organism evidence="2 3">
    <name type="scientific">Streblomastix strix</name>
    <dbReference type="NCBI Taxonomy" id="222440"/>
    <lineage>
        <taxon>Eukaryota</taxon>
        <taxon>Metamonada</taxon>
        <taxon>Preaxostyla</taxon>
        <taxon>Oxymonadida</taxon>
        <taxon>Streblomastigidae</taxon>
        <taxon>Streblomastix</taxon>
    </lineage>
</organism>
<feature type="compositionally biased region" description="Polar residues" evidence="1">
    <location>
        <begin position="72"/>
        <end position="89"/>
    </location>
</feature>
<protein>
    <submittedName>
        <fullName evidence="2">Uncharacterized protein</fullName>
    </submittedName>
</protein>
<accession>A0A5J4SF43</accession>
<name>A0A5J4SF43_9EUKA</name>
<comment type="caution">
    <text evidence="2">The sequence shown here is derived from an EMBL/GenBank/DDBJ whole genome shotgun (WGS) entry which is preliminary data.</text>
</comment>
<proteinExistence type="predicted"/>
<feature type="compositionally biased region" description="Polar residues" evidence="1">
    <location>
        <begin position="1"/>
        <end position="16"/>
    </location>
</feature>
<feature type="compositionally biased region" description="Basic residues" evidence="1">
    <location>
        <begin position="25"/>
        <end position="39"/>
    </location>
</feature>
<evidence type="ECO:0000313" key="3">
    <source>
        <dbReference type="Proteomes" id="UP000324800"/>
    </source>
</evidence>
<evidence type="ECO:0000256" key="1">
    <source>
        <dbReference type="SAM" id="MobiDB-lite"/>
    </source>
</evidence>
<dbReference type="EMBL" id="SNRW01040331">
    <property type="protein sequence ID" value="KAA6344774.1"/>
    <property type="molecule type" value="Genomic_DNA"/>
</dbReference>
<gene>
    <name evidence="2" type="ORF">EZS28_052216</name>
</gene>
<reference evidence="2 3" key="1">
    <citation type="submission" date="2019-03" db="EMBL/GenBank/DDBJ databases">
        <title>Single cell metagenomics reveals metabolic interactions within the superorganism composed of flagellate Streblomastix strix and complex community of Bacteroidetes bacteria on its surface.</title>
        <authorList>
            <person name="Treitli S.C."/>
            <person name="Kolisko M."/>
            <person name="Husnik F."/>
            <person name="Keeling P."/>
            <person name="Hampl V."/>
        </authorList>
    </citation>
    <scope>NUCLEOTIDE SEQUENCE [LARGE SCALE GENOMIC DNA]</scope>
    <source>
        <strain evidence="2">ST1C</strain>
    </source>
</reference>
<dbReference type="Proteomes" id="UP000324800">
    <property type="component" value="Unassembled WGS sequence"/>
</dbReference>
<feature type="region of interest" description="Disordered" evidence="1">
    <location>
        <begin position="1"/>
        <end position="117"/>
    </location>
</feature>
<feature type="compositionally biased region" description="Low complexity" evidence="1">
    <location>
        <begin position="43"/>
        <end position="54"/>
    </location>
</feature>
<evidence type="ECO:0000313" key="2">
    <source>
        <dbReference type="EMBL" id="KAA6344774.1"/>
    </source>
</evidence>